<dbReference type="CDD" id="cd02620">
    <property type="entry name" value="Peptidase_C1A_CathepsinB"/>
    <property type="match status" value="1"/>
</dbReference>
<dbReference type="FunFam" id="3.90.70.10:FF:000031">
    <property type="entry name" value="Cathepsin B"/>
    <property type="match status" value="1"/>
</dbReference>
<evidence type="ECO:0000256" key="7">
    <source>
        <dbReference type="ARBA" id="ARBA00023157"/>
    </source>
</evidence>
<comment type="caution">
    <text evidence="10">The sequence shown here is derived from an EMBL/GenBank/DDBJ whole genome shotgun (WGS) entry which is preliminary data.</text>
</comment>
<evidence type="ECO:0000256" key="5">
    <source>
        <dbReference type="ARBA" id="ARBA00022807"/>
    </source>
</evidence>
<evidence type="ECO:0000256" key="1">
    <source>
        <dbReference type="ARBA" id="ARBA00008455"/>
    </source>
</evidence>
<keyword evidence="5" id="KW-0788">Thiol protease</keyword>
<dbReference type="EMBL" id="LIAE01010561">
    <property type="protein sequence ID" value="PAV58725.1"/>
    <property type="molecule type" value="Genomic_DNA"/>
</dbReference>
<feature type="chain" id="PRO_5018664195" description="Peptidase C1A papain C-terminal domain-containing protein" evidence="8">
    <location>
        <begin position="18"/>
        <end position="329"/>
    </location>
</feature>
<evidence type="ECO:0000256" key="3">
    <source>
        <dbReference type="ARBA" id="ARBA00022729"/>
    </source>
</evidence>
<gene>
    <name evidence="10" type="ORF">WR25_17599</name>
</gene>
<keyword evidence="3 8" id="KW-0732">Signal</keyword>
<dbReference type="AlphaFoldDB" id="A0A2A2JAQ5"/>
<dbReference type="STRING" id="2018661.A0A2A2JAQ5"/>
<dbReference type="Pfam" id="PF00112">
    <property type="entry name" value="Peptidase_C1"/>
    <property type="match status" value="1"/>
</dbReference>
<proteinExistence type="inferred from homology"/>
<evidence type="ECO:0000313" key="11">
    <source>
        <dbReference type="Proteomes" id="UP000218231"/>
    </source>
</evidence>
<keyword evidence="4" id="KW-0378">Hydrolase</keyword>
<dbReference type="InterPro" id="IPR025660">
    <property type="entry name" value="Pept_his_AS"/>
</dbReference>
<comment type="similarity">
    <text evidence="1">Belongs to the peptidase C1 family.</text>
</comment>
<dbReference type="PROSITE" id="PS00639">
    <property type="entry name" value="THIOL_PROTEASE_HIS"/>
    <property type="match status" value="1"/>
</dbReference>
<keyword evidence="7" id="KW-1015">Disulfide bond</keyword>
<dbReference type="Proteomes" id="UP000218231">
    <property type="component" value="Unassembled WGS sequence"/>
</dbReference>
<evidence type="ECO:0000256" key="6">
    <source>
        <dbReference type="ARBA" id="ARBA00023145"/>
    </source>
</evidence>
<dbReference type="InterPro" id="IPR013128">
    <property type="entry name" value="Peptidase_C1A"/>
</dbReference>
<evidence type="ECO:0000259" key="9">
    <source>
        <dbReference type="SMART" id="SM00645"/>
    </source>
</evidence>
<accession>A0A2A2JAQ5</accession>
<dbReference type="SUPFAM" id="SSF54001">
    <property type="entry name" value="Cysteine proteinases"/>
    <property type="match status" value="1"/>
</dbReference>
<evidence type="ECO:0000256" key="8">
    <source>
        <dbReference type="SAM" id="SignalP"/>
    </source>
</evidence>
<dbReference type="InterPro" id="IPR038765">
    <property type="entry name" value="Papain-like_cys_pep_sf"/>
</dbReference>
<dbReference type="SMART" id="SM00645">
    <property type="entry name" value="Pept_C1"/>
    <property type="match status" value="1"/>
</dbReference>
<evidence type="ECO:0000313" key="10">
    <source>
        <dbReference type="EMBL" id="PAV58725.1"/>
    </source>
</evidence>
<dbReference type="InterPro" id="IPR000169">
    <property type="entry name" value="Pept_cys_AS"/>
</dbReference>
<protein>
    <recommendedName>
        <fullName evidence="9">Peptidase C1A papain C-terminal domain-containing protein</fullName>
    </recommendedName>
</protein>
<dbReference type="GO" id="GO:0006508">
    <property type="term" value="P:proteolysis"/>
    <property type="evidence" value="ECO:0007669"/>
    <property type="project" value="UniProtKB-KW"/>
</dbReference>
<dbReference type="PANTHER" id="PTHR12411">
    <property type="entry name" value="CYSTEINE PROTEASE FAMILY C1-RELATED"/>
    <property type="match status" value="1"/>
</dbReference>
<keyword evidence="11" id="KW-1185">Reference proteome</keyword>
<sequence>MILKAIPVFLIFQITVAFSGLKIPEPQIYADSGSQSLSHHECVETVNKNAKHWKAELHRRFSKLDKATLHLNISLPESFDARDWWTECPMIAHVRDQSSCGSCWAFGCVEAISDRICISTKGKSQPIISAAELMECCADCGEGCYGGWPYEAWKFWVERGIVTGGDYANDATCQPYPFPSCAHSNSAMDICNNGGMFKTPICSQKCQTNYSKDFNADKYYGLVSYGVKNDEEAIMKELVTYGPVEVAFDVYEDFVHYKSGVYKHTVGELLGGHAVKLIGYGVEDGIKYWLIVNSWGSDWGDNGTFKIIRGQNECNIESGVVAGIPKTDD</sequence>
<dbReference type="PROSITE" id="PS00139">
    <property type="entry name" value="THIOL_PROTEASE_CYS"/>
    <property type="match status" value="1"/>
</dbReference>
<evidence type="ECO:0000256" key="4">
    <source>
        <dbReference type="ARBA" id="ARBA00022801"/>
    </source>
</evidence>
<name>A0A2A2JAQ5_9BILA</name>
<organism evidence="10 11">
    <name type="scientific">Diploscapter pachys</name>
    <dbReference type="NCBI Taxonomy" id="2018661"/>
    <lineage>
        <taxon>Eukaryota</taxon>
        <taxon>Metazoa</taxon>
        <taxon>Ecdysozoa</taxon>
        <taxon>Nematoda</taxon>
        <taxon>Chromadorea</taxon>
        <taxon>Rhabditida</taxon>
        <taxon>Rhabditina</taxon>
        <taxon>Rhabditomorpha</taxon>
        <taxon>Rhabditoidea</taxon>
        <taxon>Rhabditidae</taxon>
        <taxon>Diploscapter</taxon>
    </lineage>
</organism>
<dbReference type="PRINTS" id="PR00705">
    <property type="entry name" value="PAPAIN"/>
</dbReference>
<keyword evidence="2" id="KW-0645">Protease</keyword>
<feature type="domain" description="Peptidase C1A papain C-terminal" evidence="9">
    <location>
        <begin position="75"/>
        <end position="324"/>
    </location>
</feature>
<dbReference type="Gene3D" id="3.90.70.10">
    <property type="entry name" value="Cysteine proteinases"/>
    <property type="match status" value="1"/>
</dbReference>
<dbReference type="InterPro" id="IPR000668">
    <property type="entry name" value="Peptidase_C1A_C"/>
</dbReference>
<dbReference type="GO" id="GO:0008234">
    <property type="term" value="F:cysteine-type peptidase activity"/>
    <property type="evidence" value="ECO:0007669"/>
    <property type="project" value="UniProtKB-KW"/>
</dbReference>
<feature type="signal peptide" evidence="8">
    <location>
        <begin position="1"/>
        <end position="17"/>
    </location>
</feature>
<reference evidence="10 11" key="1">
    <citation type="journal article" date="2017" name="Curr. Biol.">
        <title>Genome architecture and evolution of a unichromosomal asexual nematode.</title>
        <authorList>
            <person name="Fradin H."/>
            <person name="Zegar C."/>
            <person name="Gutwein M."/>
            <person name="Lucas J."/>
            <person name="Kovtun M."/>
            <person name="Corcoran D."/>
            <person name="Baugh L.R."/>
            <person name="Kiontke K."/>
            <person name="Gunsalus K."/>
            <person name="Fitch D.H."/>
            <person name="Piano F."/>
        </authorList>
    </citation>
    <scope>NUCLEOTIDE SEQUENCE [LARGE SCALE GENOMIC DNA]</scope>
    <source>
        <strain evidence="10">PF1309</strain>
    </source>
</reference>
<dbReference type="OrthoDB" id="640249at2759"/>
<evidence type="ECO:0000256" key="2">
    <source>
        <dbReference type="ARBA" id="ARBA00022670"/>
    </source>
</evidence>
<keyword evidence="6" id="KW-0865">Zymogen</keyword>